<evidence type="ECO:0000313" key="13">
    <source>
        <dbReference type="EMBL" id="EPQ61292.1"/>
    </source>
</evidence>
<feature type="transmembrane region" description="Helical" evidence="12">
    <location>
        <begin position="136"/>
        <end position="156"/>
    </location>
</feature>
<dbReference type="PANTHER" id="PTHR12468:SF2">
    <property type="entry name" value="GPI MANNOSYLTRANSFERASE 2"/>
    <property type="match status" value="1"/>
</dbReference>
<keyword evidence="9 12" id="KW-0256">Endoplasmic reticulum</keyword>
<comment type="caution">
    <text evidence="12">Lacks conserved residue(s) required for the propagation of feature annotation.</text>
</comment>
<comment type="pathway">
    <text evidence="2 12">Glycolipid biosynthesis; glycosylphosphatidylinositol-anchor biosynthesis.</text>
</comment>
<dbReference type="KEGG" id="gtr:GLOTRDRAFT_113678"/>
<feature type="transmembrane region" description="Helical" evidence="12">
    <location>
        <begin position="196"/>
        <end position="213"/>
    </location>
</feature>
<dbReference type="STRING" id="670483.S7QPL3"/>
<dbReference type="RefSeq" id="XP_007861492.1">
    <property type="nucleotide sequence ID" value="XM_007863301.1"/>
</dbReference>
<evidence type="ECO:0000256" key="3">
    <source>
        <dbReference type="ARBA" id="ARBA00008698"/>
    </source>
</evidence>
<keyword evidence="8 12" id="KW-0812">Transmembrane</keyword>
<keyword evidence="5 12" id="KW-0337">GPI-anchor biosynthesis</keyword>
<keyword evidence="10 12" id="KW-1133">Transmembrane helix</keyword>
<dbReference type="UniPathway" id="UPA00196"/>
<dbReference type="OrthoDB" id="10252502at2759"/>
<feature type="transmembrane region" description="Helical" evidence="12">
    <location>
        <begin position="12"/>
        <end position="36"/>
    </location>
</feature>
<evidence type="ECO:0000313" key="14">
    <source>
        <dbReference type="Proteomes" id="UP000030669"/>
    </source>
</evidence>
<evidence type="ECO:0000256" key="12">
    <source>
        <dbReference type="RuleBase" id="RU363112"/>
    </source>
</evidence>
<evidence type="ECO:0000256" key="1">
    <source>
        <dbReference type="ARBA" id="ARBA00004477"/>
    </source>
</evidence>
<comment type="subcellular location">
    <subcellularLocation>
        <location evidence="1 12">Endoplasmic reticulum membrane</location>
        <topology evidence="1 12">Multi-pass membrane protein</topology>
    </subcellularLocation>
</comment>
<feature type="transmembrane region" description="Helical" evidence="12">
    <location>
        <begin position="287"/>
        <end position="308"/>
    </location>
</feature>
<feature type="transmembrane region" description="Helical" evidence="12">
    <location>
        <begin position="103"/>
        <end position="124"/>
    </location>
</feature>
<comment type="similarity">
    <text evidence="3 12">Belongs to the PIGV family.</text>
</comment>
<sequence>MAVGREPRLQQRWLQGATLLNPISCVVYASSFLPLFDSGVHAVLPPSTSRLTSGLLRWDAFHFAHIAEEGYVYEYEWAFFPGAPLAMRYAGGVIGLFTGGEGWANALLGGALLALLCDSTGVFYDLSTEVFGSNKIAYLATLLSLMPSSPATLRYAPYTEPFFSYLSYKGMLASIRSRYIQATAFFMLASTFRSNGVFLAGYLIWPLLAVPILRRDKPRGASVLYATCLAAFIFTPFISHQYFAYRLFCPSESPPSWCSTFPPSIYTYVQSTYWDVGFLRYWQVAQIPNFLMAAPVYALLLFFCWYHLSHRIPEMAKALLAGSEVPAVDGRLDPFLSPKLTPFVIHALVLTTTLLVSSHVQIMLRLAPSMPVVYWAAASLLHRLESNAASRRMCWGKAWVWWSVTWGTVSVVLWTTGLPPA</sequence>
<keyword evidence="11 12" id="KW-0472">Membrane</keyword>
<evidence type="ECO:0000256" key="4">
    <source>
        <dbReference type="ARBA" id="ARBA00013795"/>
    </source>
</evidence>
<dbReference type="Pfam" id="PF04188">
    <property type="entry name" value="Mannosyl_trans2"/>
    <property type="match status" value="1"/>
</dbReference>
<evidence type="ECO:0000256" key="6">
    <source>
        <dbReference type="ARBA" id="ARBA00022676"/>
    </source>
</evidence>
<dbReference type="eggNOG" id="KOG2647">
    <property type="taxonomic scope" value="Eukaryota"/>
</dbReference>
<dbReference type="HOGENOM" id="CLU_029048_1_0_1"/>
<evidence type="ECO:0000256" key="7">
    <source>
        <dbReference type="ARBA" id="ARBA00022679"/>
    </source>
</evidence>
<keyword evidence="7 12" id="KW-0808">Transferase</keyword>
<accession>S7QPL3</accession>
<dbReference type="PANTHER" id="PTHR12468">
    <property type="entry name" value="GPI MANNOSYLTRANSFERASE 2"/>
    <property type="match status" value="1"/>
</dbReference>
<keyword evidence="14" id="KW-1185">Reference proteome</keyword>
<dbReference type="Proteomes" id="UP000030669">
    <property type="component" value="Unassembled WGS sequence"/>
</dbReference>
<comment type="function">
    <text evidence="12">Mannosyltransferase involved in glycosylphosphatidylinositol-anchor biosynthesis.</text>
</comment>
<proteinExistence type="inferred from homology"/>
<organism evidence="13 14">
    <name type="scientific">Gloeophyllum trabeum (strain ATCC 11539 / FP-39264 / Madison 617)</name>
    <name type="common">Brown rot fungus</name>
    <dbReference type="NCBI Taxonomy" id="670483"/>
    <lineage>
        <taxon>Eukaryota</taxon>
        <taxon>Fungi</taxon>
        <taxon>Dikarya</taxon>
        <taxon>Basidiomycota</taxon>
        <taxon>Agaricomycotina</taxon>
        <taxon>Agaricomycetes</taxon>
        <taxon>Gloeophyllales</taxon>
        <taxon>Gloeophyllaceae</taxon>
        <taxon>Gloeophyllum</taxon>
    </lineage>
</organism>
<feature type="transmembrane region" description="Helical" evidence="12">
    <location>
        <begin position="394"/>
        <end position="415"/>
    </location>
</feature>
<dbReference type="OMA" id="GALFIWC"/>
<dbReference type="GO" id="GO:0005789">
    <property type="term" value="C:endoplasmic reticulum membrane"/>
    <property type="evidence" value="ECO:0007669"/>
    <property type="project" value="UniProtKB-SubCell"/>
</dbReference>
<reference evidence="13 14" key="1">
    <citation type="journal article" date="2012" name="Science">
        <title>The Paleozoic origin of enzymatic lignin decomposition reconstructed from 31 fungal genomes.</title>
        <authorList>
            <person name="Floudas D."/>
            <person name="Binder M."/>
            <person name="Riley R."/>
            <person name="Barry K."/>
            <person name="Blanchette R.A."/>
            <person name="Henrissat B."/>
            <person name="Martinez A.T."/>
            <person name="Otillar R."/>
            <person name="Spatafora J.W."/>
            <person name="Yadav J.S."/>
            <person name="Aerts A."/>
            <person name="Benoit I."/>
            <person name="Boyd A."/>
            <person name="Carlson A."/>
            <person name="Copeland A."/>
            <person name="Coutinho P.M."/>
            <person name="de Vries R.P."/>
            <person name="Ferreira P."/>
            <person name="Findley K."/>
            <person name="Foster B."/>
            <person name="Gaskell J."/>
            <person name="Glotzer D."/>
            <person name="Gorecki P."/>
            <person name="Heitman J."/>
            <person name="Hesse C."/>
            <person name="Hori C."/>
            <person name="Igarashi K."/>
            <person name="Jurgens J.A."/>
            <person name="Kallen N."/>
            <person name="Kersten P."/>
            <person name="Kohler A."/>
            <person name="Kuees U."/>
            <person name="Kumar T.K.A."/>
            <person name="Kuo A."/>
            <person name="LaButti K."/>
            <person name="Larrondo L.F."/>
            <person name="Lindquist E."/>
            <person name="Ling A."/>
            <person name="Lombard V."/>
            <person name="Lucas S."/>
            <person name="Lundell T."/>
            <person name="Martin R."/>
            <person name="McLaughlin D.J."/>
            <person name="Morgenstern I."/>
            <person name="Morin E."/>
            <person name="Murat C."/>
            <person name="Nagy L.G."/>
            <person name="Nolan M."/>
            <person name="Ohm R.A."/>
            <person name="Patyshakuliyeva A."/>
            <person name="Rokas A."/>
            <person name="Ruiz-Duenas F.J."/>
            <person name="Sabat G."/>
            <person name="Salamov A."/>
            <person name="Samejima M."/>
            <person name="Schmutz J."/>
            <person name="Slot J.C."/>
            <person name="St John F."/>
            <person name="Stenlid J."/>
            <person name="Sun H."/>
            <person name="Sun S."/>
            <person name="Syed K."/>
            <person name="Tsang A."/>
            <person name="Wiebenga A."/>
            <person name="Young D."/>
            <person name="Pisabarro A."/>
            <person name="Eastwood D.C."/>
            <person name="Martin F."/>
            <person name="Cullen D."/>
            <person name="Grigoriev I.V."/>
            <person name="Hibbett D.S."/>
        </authorList>
    </citation>
    <scope>NUCLEOTIDE SEQUENCE [LARGE SCALE GENOMIC DNA]</scope>
    <source>
        <strain evidence="13 14">ATCC 11539</strain>
    </source>
</reference>
<dbReference type="GO" id="GO:0031501">
    <property type="term" value="C:mannosyltransferase complex"/>
    <property type="evidence" value="ECO:0007669"/>
    <property type="project" value="TreeGrafter"/>
</dbReference>
<feature type="transmembrane region" description="Helical" evidence="12">
    <location>
        <begin position="220"/>
        <end position="238"/>
    </location>
</feature>
<keyword evidence="6 12" id="KW-0328">Glycosyltransferase</keyword>
<evidence type="ECO:0000256" key="9">
    <source>
        <dbReference type="ARBA" id="ARBA00022824"/>
    </source>
</evidence>
<dbReference type="GO" id="GO:0006506">
    <property type="term" value="P:GPI anchor biosynthetic process"/>
    <property type="evidence" value="ECO:0007669"/>
    <property type="project" value="UniProtKB-UniPathway"/>
</dbReference>
<name>S7QPL3_GLOTA</name>
<evidence type="ECO:0000256" key="8">
    <source>
        <dbReference type="ARBA" id="ARBA00022692"/>
    </source>
</evidence>
<evidence type="ECO:0000256" key="11">
    <source>
        <dbReference type="ARBA" id="ARBA00023136"/>
    </source>
</evidence>
<dbReference type="EC" id="2.4.1.-" evidence="12"/>
<evidence type="ECO:0000256" key="2">
    <source>
        <dbReference type="ARBA" id="ARBA00004687"/>
    </source>
</evidence>
<evidence type="ECO:0000256" key="10">
    <source>
        <dbReference type="ARBA" id="ARBA00022989"/>
    </source>
</evidence>
<gene>
    <name evidence="13" type="ORF">GLOTRDRAFT_113678</name>
</gene>
<protein>
    <recommendedName>
        <fullName evidence="4 12">GPI mannosyltransferase 2</fullName>
        <ecNumber evidence="12">2.4.1.-</ecNumber>
    </recommendedName>
</protein>
<evidence type="ECO:0000256" key="5">
    <source>
        <dbReference type="ARBA" id="ARBA00022502"/>
    </source>
</evidence>
<dbReference type="InterPro" id="IPR007315">
    <property type="entry name" value="PIG-V/Gpi18"/>
</dbReference>
<dbReference type="GeneID" id="19299772"/>
<dbReference type="GO" id="GO:0004376">
    <property type="term" value="F:GPI mannosyltransferase activity"/>
    <property type="evidence" value="ECO:0007669"/>
    <property type="project" value="InterPro"/>
</dbReference>
<dbReference type="GO" id="GO:0000009">
    <property type="term" value="F:alpha-1,6-mannosyltransferase activity"/>
    <property type="evidence" value="ECO:0007669"/>
    <property type="project" value="InterPro"/>
</dbReference>
<dbReference type="EMBL" id="KB469296">
    <property type="protein sequence ID" value="EPQ61292.1"/>
    <property type="molecule type" value="Genomic_DNA"/>
</dbReference>
<dbReference type="AlphaFoldDB" id="S7QPL3"/>